<reference evidence="2" key="1">
    <citation type="journal article" date="2014" name="Front. Microbiol.">
        <title>High frequency of phylogenetically diverse reductive dehalogenase-homologous genes in deep subseafloor sedimentary metagenomes.</title>
        <authorList>
            <person name="Kawai M."/>
            <person name="Futagami T."/>
            <person name="Toyoda A."/>
            <person name="Takaki Y."/>
            <person name="Nishi S."/>
            <person name="Hori S."/>
            <person name="Arai W."/>
            <person name="Tsubouchi T."/>
            <person name="Morono Y."/>
            <person name="Uchiyama I."/>
            <person name="Ito T."/>
            <person name="Fujiyama A."/>
            <person name="Inagaki F."/>
            <person name="Takami H."/>
        </authorList>
    </citation>
    <scope>NUCLEOTIDE SEQUENCE</scope>
    <source>
        <strain evidence="2">Expedition CK06-06</strain>
    </source>
</reference>
<organism evidence="2">
    <name type="scientific">marine sediment metagenome</name>
    <dbReference type="NCBI Taxonomy" id="412755"/>
    <lineage>
        <taxon>unclassified sequences</taxon>
        <taxon>metagenomes</taxon>
        <taxon>ecological metagenomes</taxon>
    </lineage>
</organism>
<comment type="caution">
    <text evidence="2">The sequence shown here is derived from an EMBL/GenBank/DDBJ whole genome shotgun (WGS) entry which is preliminary data.</text>
</comment>
<gene>
    <name evidence="2" type="ORF">S12H4_33747</name>
</gene>
<evidence type="ECO:0000256" key="1">
    <source>
        <dbReference type="SAM" id="Coils"/>
    </source>
</evidence>
<dbReference type="AlphaFoldDB" id="X1UAT6"/>
<sequence>MGKKKKKYKIIYPEYKECENGIDIRIRPVKLYDEVEGFAPQYRLNKGKHSWEEVSMTVDKLEADLLLMKAEFKEKARELHRERKQKERELLKKNESNWKYQR</sequence>
<accession>X1UAT6</accession>
<evidence type="ECO:0000313" key="2">
    <source>
        <dbReference type="EMBL" id="GAJ00717.1"/>
    </source>
</evidence>
<feature type="coiled-coil region" evidence="1">
    <location>
        <begin position="58"/>
        <end position="96"/>
    </location>
</feature>
<name>X1UAT6_9ZZZZ</name>
<dbReference type="EMBL" id="BARW01019917">
    <property type="protein sequence ID" value="GAJ00717.1"/>
    <property type="molecule type" value="Genomic_DNA"/>
</dbReference>
<keyword evidence="1" id="KW-0175">Coiled coil</keyword>
<protein>
    <submittedName>
        <fullName evidence="2">Uncharacterized protein</fullName>
    </submittedName>
</protein>
<proteinExistence type="predicted"/>